<organism evidence="1 2">
    <name type="scientific">Dictyobacter arantiisoli</name>
    <dbReference type="NCBI Taxonomy" id="2014874"/>
    <lineage>
        <taxon>Bacteria</taxon>
        <taxon>Bacillati</taxon>
        <taxon>Chloroflexota</taxon>
        <taxon>Ktedonobacteria</taxon>
        <taxon>Ktedonobacterales</taxon>
        <taxon>Dictyobacteraceae</taxon>
        <taxon>Dictyobacter</taxon>
    </lineage>
</organism>
<evidence type="ECO:0000313" key="1">
    <source>
        <dbReference type="EMBL" id="GCF10960.1"/>
    </source>
</evidence>
<protein>
    <submittedName>
        <fullName evidence="1">Uncharacterized protein</fullName>
    </submittedName>
</protein>
<evidence type="ECO:0000313" key="2">
    <source>
        <dbReference type="Proteomes" id="UP000322530"/>
    </source>
</evidence>
<sequence>MEDCEAKVPSIERRLERFLSNKRIETENMWKSFLAVIMPHFQKSRYWLSLIDLPVEDVLENIKSALK</sequence>
<dbReference type="RefSeq" id="WP_149403812.1">
    <property type="nucleotide sequence ID" value="NZ_BIXY01000088.1"/>
</dbReference>
<dbReference type="Proteomes" id="UP000322530">
    <property type="component" value="Unassembled WGS sequence"/>
</dbReference>
<keyword evidence="2" id="KW-1185">Reference proteome</keyword>
<name>A0A5A5THB1_9CHLR</name>
<comment type="caution">
    <text evidence="1">The sequence shown here is derived from an EMBL/GenBank/DDBJ whole genome shotgun (WGS) entry which is preliminary data.</text>
</comment>
<reference evidence="1 2" key="1">
    <citation type="submission" date="2019-01" db="EMBL/GenBank/DDBJ databases">
        <title>Draft genome sequence of Dictyobacter sp. Uno17.</title>
        <authorList>
            <person name="Wang C.M."/>
            <person name="Zheng Y."/>
            <person name="Sakai Y."/>
            <person name="Abe K."/>
            <person name="Yokota A."/>
            <person name="Yabe S."/>
        </authorList>
    </citation>
    <scope>NUCLEOTIDE SEQUENCE [LARGE SCALE GENOMIC DNA]</scope>
    <source>
        <strain evidence="1 2">Uno17</strain>
    </source>
</reference>
<accession>A0A5A5THB1</accession>
<gene>
    <name evidence="1" type="ORF">KDI_45240</name>
</gene>
<proteinExistence type="predicted"/>
<dbReference type="EMBL" id="BIXY01000088">
    <property type="protein sequence ID" value="GCF10960.1"/>
    <property type="molecule type" value="Genomic_DNA"/>
</dbReference>
<dbReference type="AlphaFoldDB" id="A0A5A5THB1"/>